<dbReference type="Proteomes" id="UP001215598">
    <property type="component" value="Unassembled WGS sequence"/>
</dbReference>
<accession>A0AAD7NQB2</accession>
<evidence type="ECO:0000313" key="3">
    <source>
        <dbReference type="Proteomes" id="UP001215598"/>
    </source>
</evidence>
<evidence type="ECO:0000256" key="1">
    <source>
        <dbReference type="SAM" id="MobiDB-lite"/>
    </source>
</evidence>
<feature type="region of interest" description="Disordered" evidence="1">
    <location>
        <begin position="57"/>
        <end position="122"/>
    </location>
</feature>
<reference evidence="2" key="1">
    <citation type="submission" date="2023-03" db="EMBL/GenBank/DDBJ databases">
        <title>Massive genome expansion in bonnet fungi (Mycena s.s.) driven by repeated elements and novel gene families across ecological guilds.</title>
        <authorList>
            <consortium name="Lawrence Berkeley National Laboratory"/>
            <person name="Harder C.B."/>
            <person name="Miyauchi S."/>
            <person name="Viragh M."/>
            <person name="Kuo A."/>
            <person name="Thoen E."/>
            <person name="Andreopoulos B."/>
            <person name="Lu D."/>
            <person name="Skrede I."/>
            <person name="Drula E."/>
            <person name="Henrissat B."/>
            <person name="Morin E."/>
            <person name="Kohler A."/>
            <person name="Barry K."/>
            <person name="LaButti K."/>
            <person name="Morin E."/>
            <person name="Salamov A."/>
            <person name="Lipzen A."/>
            <person name="Mereny Z."/>
            <person name="Hegedus B."/>
            <person name="Baldrian P."/>
            <person name="Stursova M."/>
            <person name="Weitz H."/>
            <person name="Taylor A."/>
            <person name="Grigoriev I.V."/>
            <person name="Nagy L.G."/>
            <person name="Martin F."/>
            <person name="Kauserud H."/>
        </authorList>
    </citation>
    <scope>NUCLEOTIDE SEQUENCE</scope>
    <source>
        <strain evidence="2">CBHHK182m</strain>
    </source>
</reference>
<gene>
    <name evidence="2" type="ORF">B0H16DRAFT_1715277</name>
</gene>
<keyword evidence="3" id="KW-1185">Reference proteome</keyword>
<dbReference type="EMBL" id="JARKIB010000016">
    <property type="protein sequence ID" value="KAJ7770620.1"/>
    <property type="molecule type" value="Genomic_DNA"/>
</dbReference>
<comment type="caution">
    <text evidence="2">The sequence shown here is derived from an EMBL/GenBank/DDBJ whole genome shotgun (WGS) entry which is preliminary data.</text>
</comment>
<organism evidence="2 3">
    <name type="scientific">Mycena metata</name>
    <dbReference type="NCBI Taxonomy" id="1033252"/>
    <lineage>
        <taxon>Eukaryota</taxon>
        <taxon>Fungi</taxon>
        <taxon>Dikarya</taxon>
        <taxon>Basidiomycota</taxon>
        <taxon>Agaricomycotina</taxon>
        <taxon>Agaricomycetes</taxon>
        <taxon>Agaricomycetidae</taxon>
        <taxon>Agaricales</taxon>
        <taxon>Marasmiineae</taxon>
        <taxon>Mycenaceae</taxon>
        <taxon>Mycena</taxon>
    </lineage>
</organism>
<name>A0AAD7NQB2_9AGAR</name>
<sequence>MAVSELPEWQAQQQQMAAAAASYNPYKRVPRPPSAEYLATKLSDNPLGLTNMVPREELFGPTTDEGIAAATPWIWNPRGLDPDDNEQGTSTNSRRAEPPPPASAPPYGNRAVNAPPPPIAGSAETACLRVTLRNHRQTGEHLLIPFRPWIDP</sequence>
<protein>
    <submittedName>
        <fullName evidence="2">Uncharacterized protein</fullName>
    </submittedName>
</protein>
<proteinExistence type="predicted"/>
<dbReference type="AlphaFoldDB" id="A0AAD7NQB2"/>
<evidence type="ECO:0000313" key="2">
    <source>
        <dbReference type="EMBL" id="KAJ7770620.1"/>
    </source>
</evidence>